<name>A0A0F7L308_9VIRU</name>
<dbReference type="InterPro" id="IPR007499">
    <property type="entry name" value="ERF_bacteria_virus"/>
</dbReference>
<reference evidence="2" key="1">
    <citation type="journal article" date="2015" name="Front. Microbiol.">
        <title>Combining genomic sequencing methods to explore viral diversity and reveal potential virus-host interactions.</title>
        <authorList>
            <person name="Chow C.E."/>
            <person name="Winget D.M."/>
            <person name="White R.A.III."/>
            <person name="Hallam S.J."/>
            <person name="Suttle C.A."/>
        </authorList>
    </citation>
    <scope>NUCLEOTIDE SEQUENCE</scope>
    <source>
        <strain evidence="2">Anoxic2_3</strain>
    </source>
</reference>
<feature type="compositionally biased region" description="Basic and acidic residues" evidence="1">
    <location>
        <begin position="221"/>
        <end position="230"/>
    </location>
</feature>
<sequence length="266" mass="29302">MSEKEMPAWAQKEPGVIRKILEVAKAVEPVGKDKTATVKTKAGGRFSYAFRGVDAVMEALREPLIEAKLVIIPSLDKERWSQDGDNTIGVYDFVFCNAEAPYDTVTIPGLGYGTDYSDKGPGKAVSYAWRIIMEKVFYLAAADGDNEDDDNKRKDAGQASERAGGRNEGSGTSSTSARSLSNPIWFGKHKDKAWSHEAVSKNYLEWLVKNPQGDGEGSRLAQEELDRRSSVVDGTVEDVKNLLSDKETMKVEPGQDKKDDDDDLPF</sequence>
<feature type="region of interest" description="Disordered" evidence="1">
    <location>
        <begin position="211"/>
        <end position="266"/>
    </location>
</feature>
<proteinExistence type="predicted"/>
<evidence type="ECO:0000313" key="2">
    <source>
        <dbReference type="EMBL" id="AKH46924.1"/>
    </source>
</evidence>
<evidence type="ECO:0000256" key="1">
    <source>
        <dbReference type="SAM" id="MobiDB-lite"/>
    </source>
</evidence>
<organism evidence="2">
    <name type="scientific">uncultured marine virus</name>
    <dbReference type="NCBI Taxonomy" id="186617"/>
    <lineage>
        <taxon>Viruses</taxon>
        <taxon>environmental samples</taxon>
    </lineage>
</organism>
<dbReference type="EMBL" id="KR029587">
    <property type="protein sequence ID" value="AKH46924.1"/>
    <property type="molecule type" value="Genomic_DNA"/>
</dbReference>
<feature type="region of interest" description="Disordered" evidence="1">
    <location>
        <begin position="144"/>
        <end position="181"/>
    </location>
</feature>
<protein>
    <submittedName>
        <fullName evidence="2">Uncharacterized protein</fullName>
    </submittedName>
</protein>
<reference evidence="2" key="2">
    <citation type="submission" date="2015-03" db="EMBL/GenBank/DDBJ databases">
        <authorList>
            <person name="Chow C.-E.T."/>
            <person name="Winget D.M."/>
            <person name="White R.A.III."/>
            <person name="Hallam S.J."/>
            <person name="Suttle C.A."/>
        </authorList>
    </citation>
    <scope>NUCLEOTIDE SEQUENCE</scope>
    <source>
        <strain evidence="2">Anoxic2_3</strain>
    </source>
</reference>
<accession>A0A0F7L308</accession>
<dbReference type="Pfam" id="PF04404">
    <property type="entry name" value="ERF"/>
    <property type="match status" value="1"/>
</dbReference>
<feature type="compositionally biased region" description="Basic and acidic residues" evidence="1">
    <location>
        <begin position="237"/>
        <end position="258"/>
    </location>
</feature>